<evidence type="ECO:0000256" key="1">
    <source>
        <dbReference type="ARBA" id="ARBA00022630"/>
    </source>
</evidence>
<dbReference type="InterPro" id="IPR036661">
    <property type="entry name" value="Luciferase-like_sf"/>
</dbReference>
<dbReference type="GO" id="GO:0016705">
    <property type="term" value="F:oxidoreductase activity, acting on paired donors, with incorporation or reduction of molecular oxygen"/>
    <property type="evidence" value="ECO:0007669"/>
    <property type="project" value="InterPro"/>
</dbReference>
<keyword evidence="2 6" id="KW-0288">FMN</keyword>
<feature type="binding site" evidence="6">
    <location>
        <position position="24"/>
    </location>
    <ligand>
        <name>FMN</name>
        <dbReference type="ChEBI" id="CHEBI:58210"/>
    </ligand>
</feature>
<dbReference type="EC" id="1.14.-.-" evidence="9"/>
<accession>A0AAU7QF45</accession>
<dbReference type="InterPro" id="IPR051260">
    <property type="entry name" value="Diverse_substr_monoxygenases"/>
</dbReference>
<keyword evidence="3 9" id="KW-0560">Oxidoreductase</keyword>
<dbReference type="GO" id="GO:0004497">
    <property type="term" value="F:monooxygenase activity"/>
    <property type="evidence" value="ECO:0007669"/>
    <property type="project" value="UniProtKB-KW"/>
</dbReference>
<dbReference type="SUPFAM" id="SSF51679">
    <property type="entry name" value="Bacterial luciferase-like"/>
    <property type="match status" value="1"/>
</dbReference>
<evidence type="ECO:0000256" key="4">
    <source>
        <dbReference type="ARBA" id="ARBA00023033"/>
    </source>
</evidence>
<evidence type="ECO:0000259" key="8">
    <source>
        <dbReference type="Pfam" id="PF00296"/>
    </source>
</evidence>
<feature type="binding site" evidence="6">
    <location>
        <position position="95"/>
    </location>
    <ligand>
        <name>FMN</name>
        <dbReference type="ChEBI" id="CHEBI:58210"/>
    </ligand>
</feature>
<evidence type="ECO:0000256" key="3">
    <source>
        <dbReference type="ARBA" id="ARBA00023002"/>
    </source>
</evidence>
<protein>
    <submittedName>
        <fullName evidence="9">NtaA/DmoA family FMN-dependent monooxygenase</fullName>
        <ecNumber evidence="9">1.14.-.-</ecNumber>
    </submittedName>
</protein>
<proteinExistence type="inferred from homology"/>
<feature type="region of interest" description="Disordered" evidence="7">
    <location>
        <begin position="311"/>
        <end position="334"/>
    </location>
</feature>
<gene>
    <name evidence="9" type="ORF">ABK905_11850</name>
</gene>
<evidence type="ECO:0000313" key="9">
    <source>
        <dbReference type="EMBL" id="XBS71548.1"/>
    </source>
</evidence>
<dbReference type="PANTHER" id="PTHR30011">
    <property type="entry name" value="ALKANESULFONATE MONOOXYGENASE-RELATED"/>
    <property type="match status" value="1"/>
</dbReference>
<feature type="binding site" evidence="6">
    <location>
        <position position="94"/>
    </location>
    <ligand>
        <name>FMN</name>
        <dbReference type="ChEBI" id="CHEBI:58210"/>
    </ligand>
</feature>
<dbReference type="NCBIfam" id="TIGR03860">
    <property type="entry name" value="FMN_nitrolo"/>
    <property type="match status" value="1"/>
</dbReference>
<dbReference type="InterPro" id="IPR016215">
    <property type="entry name" value="NTA_MOA"/>
</dbReference>
<dbReference type="PIRSF" id="PIRSF000337">
    <property type="entry name" value="NTA_MOA"/>
    <property type="match status" value="1"/>
</dbReference>
<dbReference type="EMBL" id="CP157947">
    <property type="protein sequence ID" value="XBS71548.1"/>
    <property type="molecule type" value="Genomic_DNA"/>
</dbReference>
<evidence type="ECO:0000256" key="2">
    <source>
        <dbReference type="ARBA" id="ARBA00022643"/>
    </source>
</evidence>
<reference evidence="9" key="1">
    <citation type="submission" date="2024-06" db="EMBL/GenBank/DDBJ databases">
        <authorList>
            <person name="Coelho C."/>
            <person name="Bento M."/>
            <person name="Garcia E."/>
            <person name="Camelo A."/>
            <person name="Brandao I."/>
            <person name="Espirito Santo C."/>
            <person name="Trovao J."/>
            <person name="Verissimo A."/>
            <person name="Costa J."/>
            <person name="Tiago I."/>
        </authorList>
    </citation>
    <scope>NUCLEOTIDE SEQUENCE</scope>
    <source>
        <strain evidence="9">KWT182</strain>
    </source>
</reference>
<dbReference type="Gene3D" id="3.20.20.30">
    <property type="entry name" value="Luciferase-like domain"/>
    <property type="match status" value="1"/>
</dbReference>
<evidence type="ECO:0000256" key="6">
    <source>
        <dbReference type="PIRSR" id="PIRSR000337-1"/>
    </source>
</evidence>
<feature type="binding site" evidence="6">
    <location>
        <position position="20"/>
    </location>
    <ligand>
        <name>FMN</name>
        <dbReference type="ChEBI" id="CHEBI:58210"/>
    </ligand>
</feature>
<dbReference type="AlphaFoldDB" id="A0AAU7QF45"/>
<name>A0AAU7QF45_9GAMM</name>
<evidence type="ECO:0000256" key="5">
    <source>
        <dbReference type="ARBA" id="ARBA00033748"/>
    </source>
</evidence>
<organism evidence="9">
    <name type="scientific">Acerihabitans sp. KWT182</name>
    <dbReference type="NCBI Taxonomy" id="3157919"/>
    <lineage>
        <taxon>Bacteria</taxon>
        <taxon>Pseudomonadati</taxon>
        <taxon>Pseudomonadota</taxon>
        <taxon>Gammaproteobacteria</taxon>
        <taxon>Enterobacterales</taxon>
        <taxon>Pectobacteriaceae</taxon>
        <taxon>Acerihabitans</taxon>
    </lineage>
</organism>
<feature type="domain" description="Luciferase-like" evidence="8">
    <location>
        <begin position="10"/>
        <end position="259"/>
    </location>
</feature>
<keyword evidence="1 6" id="KW-0285">Flavoprotein</keyword>
<dbReference type="InterPro" id="IPR011251">
    <property type="entry name" value="Luciferase-like_dom"/>
</dbReference>
<comment type="similarity">
    <text evidence="5">Belongs to the NtaA/SnaA/DszA monooxygenase family.</text>
</comment>
<dbReference type="Pfam" id="PF00296">
    <property type="entry name" value="Bac_luciferase"/>
    <property type="match status" value="1"/>
</dbReference>
<keyword evidence="4 9" id="KW-0503">Monooxygenase</keyword>
<sequence>MTTYDERAAGNFGERHLPRHTDRYARAAEFVEVVQGLWDSWEDDALILDRASGRFADVDKIHAINHSGTHFAVAGPLQIPRSPQGRPLLVQAGSSAQGRDLAARYAEAVFSVQQDLDEAKSYYADVKQRAARYGRNPDHISILPGLFVFVAATEEEARQRRRALDEIAGEESLLARFAGQLGLDPADLHLDRPIPERLLPVINNYMGSRGFVEATLSLARNRALTVRDIIARGGGAHRLVVGSPRQIADTMEHWFTAGAADGFNIMCDVFPSGLNAFVDLVIPELQKRGLFRREYAGGTLREHYGLPRPESRFAGKGAGEGPVDKNSGSWEVAL</sequence>
<evidence type="ECO:0000256" key="7">
    <source>
        <dbReference type="SAM" id="MobiDB-lite"/>
    </source>
</evidence>
<dbReference type="PANTHER" id="PTHR30011:SF16">
    <property type="entry name" value="C2H2 FINGER DOMAIN TRANSCRIPTION FACTOR (EUROFUNG)-RELATED"/>
    <property type="match status" value="1"/>
</dbReference>